<accession>A0AAU7UN39</accession>
<proteinExistence type="predicted"/>
<feature type="domain" description="VOC" evidence="1">
    <location>
        <begin position="2"/>
        <end position="115"/>
    </location>
</feature>
<dbReference type="InterPro" id="IPR029068">
    <property type="entry name" value="Glyas_Bleomycin-R_OHBP_Dase"/>
</dbReference>
<dbReference type="InterPro" id="IPR052164">
    <property type="entry name" value="Anthracycline_SecMetBiosynth"/>
</dbReference>
<name>A0AAU7UN39_9MICO</name>
<dbReference type="KEGG" id="bkr:AAFP32_03000"/>
<protein>
    <submittedName>
        <fullName evidence="2">VOC family protein</fullName>
    </submittedName>
</protein>
<dbReference type="EMBL" id="CP158281">
    <property type="protein sequence ID" value="XBV89711.1"/>
    <property type="molecule type" value="Genomic_DNA"/>
</dbReference>
<dbReference type="PANTHER" id="PTHR33993:SF2">
    <property type="entry name" value="VOC DOMAIN-CONTAINING PROTEIN"/>
    <property type="match status" value="1"/>
</dbReference>
<evidence type="ECO:0000259" key="1">
    <source>
        <dbReference type="PROSITE" id="PS51819"/>
    </source>
</evidence>
<dbReference type="SUPFAM" id="SSF54593">
    <property type="entry name" value="Glyoxalase/Bleomycin resistance protein/Dihydroxybiphenyl dioxygenase"/>
    <property type="match status" value="1"/>
</dbReference>
<sequence length="122" mass="13430">MKVRSVIPDIEVTDIEAARSFYQDFLGLGEEEFNLGWVARFTEPESRAAVQVVTEDETGPANPVLSLKVDDIDAAYAEAKASGFDIVRPLTGEGWGVTRFFVRDPDGNIINITAHRVTEDGE</sequence>
<dbReference type="PROSITE" id="PS51819">
    <property type="entry name" value="VOC"/>
    <property type="match status" value="1"/>
</dbReference>
<dbReference type="PANTHER" id="PTHR33993">
    <property type="entry name" value="GLYOXALASE-RELATED"/>
    <property type="match status" value="1"/>
</dbReference>
<dbReference type="AlphaFoldDB" id="A0AAU7UN39"/>
<dbReference type="InterPro" id="IPR037523">
    <property type="entry name" value="VOC_core"/>
</dbReference>
<reference evidence="2" key="1">
    <citation type="submission" date="2024-06" db="EMBL/GenBank/DDBJ databases">
        <title>Brevibacterium koreense sp. nov., isolated from jogae-jeotgal, a Korean fermented seafood.</title>
        <authorList>
            <person name="Whon T.W."/>
            <person name="Nam S."/>
            <person name="Kim Y."/>
        </authorList>
    </citation>
    <scope>NUCLEOTIDE SEQUENCE</scope>
    <source>
        <strain evidence="2">CBA3109</strain>
    </source>
</reference>
<gene>
    <name evidence="2" type="ORF">AAFP32_03000</name>
</gene>
<organism evidence="2">
    <name type="scientific">Brevibacterium koreense</name>
    <dbReference type="NCBI Taxonomy" id="3140787"/>
    <lineage>
        <taxon>Bacteria</taxon>
        <taxon>Bacillati</taxon>
        <taxon>Actinomycetota</taxon>
        <taxon>Actinomycetes</taxon>
        <taxon>Micrococcales</taxon>
        <taxon>Brevibacteriaceae</taxon>
        <taxon>Brevibacterium</taxon>
    </lineage>
</organism>
<dbReference type="Gene3D" id="3.10.180.10">
    <property type="entry name" value="2,3-Dihydroxybiphenyl 1,2-Dioxygenase, domain 1"/>
    <property type="match status" value="1"/>
</dbReference>
<dbReference type="Pfam" id="PF00903">
    <property type="entry name" value="Glyoxalase"/>
    <property type="match status" value="1"/>
</dbReference>
<evidence type="ECO:0000313" key="2">
    <source>
        <dbReference type="EMBL" id="XBV89711.1"/>
    </source>
</evidence>
<dbReference type="RefSeq" id="WP_350270588.1">
    <property type="nucleotide sequence ID" value="NZ_CP158281.1"/>
</dbReference>
<dbReference type="InterPro" id="IPR004360">
    <property type="entry name" value="Glyas_Fos-R_dOase_dom"/>
</dbReference>